<reference evidence="3" key="1">
    <citation type="journal article" date="2021" name="Evol. Appl.">
        <title>The genome of the Pyrenean desman and the effects of bottlenecks and inbreeding on the genomic landscape of an endangered species.</title>
        <authorList>
            <person name="Escoda L."/>
            <person name="Castresana J."/>
        </authorList>
    </citation>
    <scope>NUCLEOTIDE SEQUENCE</scope>
    <source>
        <strain evidence="3">IBE-C5619</strain>
    </source>
</reference>
<dbReference type="OrthoDB" id="10064762at2759"/>
<feature type="region of interest" description="Disordered" evidence="2">
    <location>
        <begin position="359"/>
        <end position="380"/>
    </location>
</feature>
<dbReference type="InterPro" id="IPR034607">
    <property type="entry name" value="CCDC127"/>
</dbReference>
<feature type="coiled-coil region" evidence="1">
    <location>
        <begin position="441"/>
        <end position="529"/>
    </location>
</feature>
<feature type="region of interest" description="Disordered" evidence="2">
    <location>
        <begin position="278"/>
        <end position="311"/>
    </location>
</feature>
<sequence length="626" mass="68415">AGKPASTSPAPRPEAHEAHGETPPGLVPRKAWAPAPPPGLASGRDLGEHRLPKCHAHWPAGSRPSSGHGPDGSRPRRLEIPPTLRPSPQRPLQDPATAAPAPRPLRYALREPASSPLCPAGTPCTTAPPGQPPRGAHSQPRSALDAGCVAAATRPGPPTCQRAAARSHQPPRQTAPAQLATQEGRGRETRRLRNSPPAVRGGDGGPKSLRLRSYVCCGRGGVIVPAQGLYACAPPRTPWTGAEGSARLRSCCPLSTAPAHDLNSDYVETRHLRTGACAGRAHGRRSLGTPGSALPAAGLGPQSQSRASGAPRAWAEAWYRKPGSGIGPGSQLNWLGSQHSARCLGEVRVRLEGAAGRRSGSVSMNNLNDPPNWNIRPNSRADGGDGSRWNYALLVPMLGLAAFRWIWSRESQKEVERERAACRQSTAAFQQDLEAKYRATLSENRRALAQLSLELEKEQNRTASYREALISQGRKLVEEKKLLEQERAQVMREKRQPLRSAYLSCLKREEDWQQRARRLLGELEKALTERQSIFCSRLLPRSKRLEIEKDLLVRASTDPVAADLEMVAGLNDIFKHDTYCGDIWNTDKRQNGKLLWLYLKYWELIVELKKFRSVERALLDEQGGVE</sequence>
<dbReference type="PANTHER" id="PTHR31958">
    <property type="entry name" value="COILED-COIL DOMAIN-CONTAINING PROTEIN 127"/>
    <property type="match status" value="1"/>
</dbReference>
<keyword evidence="4" id="KW-1185">Reference proteome</keyword>
<dbReference type="Proteomes" id="UP000700334">
    <property type="component" value="Unassembled WGS sequence"/>
</dbReference>
<feature type="non-terminal residue" evidence="3">
    <location>
        <position position="626"/>
    </location>
</feature>
<accession>A0A8J6A871</accession>
<proteinExistence type="predicted"/>
<keyword evidence="1" id="KW-0175">Coiled coil</keyword>
<feature type="compositionally biased region" description="Polar residues" evidence="2">
    <location>
        <begin position="170"/>
        <end position="181"/>
    </location>
</feature>
<evidence type="ECO:0000313" key="3">
    <source>
        <dbReference type="EMBL" id="KAG8512410.1"/>
    </source>
</evidence>
<dbReference type="PANTHER" id="PTHR31958:SF2">
    <property type="entry name" value="COILED-COIL DOMAIN-CONTAINING PROTEIN 127"/>
    <property type="match status" value="1"/>
</dbReference>
<gene>
    <name evidence="3" type="ORF">J0S82_008968</name>
</gene>
<evidence type="ECO:0000256" key="1">
    <source>
        <dbReference type="SAM" id="Coils"/>
    </source>
</evidence>
<dbReference type="AlphaFoldDB" id="A0A8J6A871"/>
<feature type="compositionally biased region" description="Low complexity" evidence="2">
    <location>
        <begin position="95"/>
        <end position="128"/>
    </location>
</feature>
<evidence type="ECO:0000313" key="4">
    <source>
        <dbReference type="Proteomes" id="UP000700334"/>
    </source>
</evidence>
<protein>
    <submittedName>
        <fullName evidence="3">Coiled-coil domain-containing protein 127</fullName>
    </submittedName>
</protein>
<evidence type="ECO:0000256" key="2">
    <source>
        <dbReference type="SAM" id="MobiDB-lite"/>
    </source>
</evidence>
<comment type="caution">
    <text evidence="3">The sequence shown here is derived from an EMBL/GenBank/DDBJ whole genome shotgun (WGS) entry which is preliminary data.</text>
</comment>
<feature type="compositionally biased region" description="Polar residues" evidence="2">
    <location>
        <begin position="360"/>
        <end position="377"/>
    </location>
</feature>
<name>A0A8J6A871_GALPY</name>
<feature type="region of interest" description="Disordered" evidence="2">
    <location>
        <begin position="1"/>
        <end position="206"/>
    </location>
</feature>
<dbReference type="EMBL" id="JAGFMF010011799">
    <property type="protein sequence ID" value="KAG8512410.1"/>
    <property type="molecule type" value="Genomic_DNA"/>
</dbReference>
<organism evidence="3 4">
    <name type="scientific">Galemys pyrenaicus</name>
    <name type="common">Iberian desman</name>
    <name type="synonym">Pyrenean desman</name>
    <dbReference type="NCBI Taxonomy" id="202257"/>
    <lineage>
        <taxon>Eukaryota</taxon>
        <taxon>Metazoa</taxon>
        <taxon>Chordata</taxon>
        <taxon>Craniata</taxon>
        <taxon>Vertebrata</taxon>
        <taxon>Euteleostomi</taxon>
        <taxon>Mammalia</taxon>
        <taxon>Eutheria</taxon>
        <taxon>Laurasiatheria</taxon>
        <taxon>Eulipotyphla</taxon>
        <taxon>Talpidae</taxon>
        <taxon>Galemys</taxon>
    </lineage>
</organism>